<dbReference type="EMBL" id="WIXE01020066">
    <property type="protein sequence ID" value="KAK5969515.1"/>
    <property type="molecule type" value="Genomic_DNA"/>
</dbReference>
<keyword evidence="3" id="KW-1185">Reference proteome</keyword>
<dbReference type="Proteomes" id="UP001331761">
    <property type="component" value="Unassembled WGS sequence"/>
</dbReference>
<dbReference type="PANTHER" id="PTHR24096">
    <property type="entry name" value="LONG-CHAIN-FATTY-ACID--COA LIGASE"/>
    <property type="match status" value="1"/>
</dbReference>
<dbReference type="Pfam" id="PF13193">
    <property type="entry name" value="AMP-binding_C"/>
    <property type="match status" value="1"/>
</dbReference>
<evidence type="ECO:0000313" key="3">
    <source>
        <dbReference type="Proteomes" id="UP001331761"/>
    </source>
</evidence>
<dbReference type="Gene3D" id="3.30.300.30">
    <property type="match status" value="1"/>
</dbReference>
<gene>
    <name evidence="2" type="ORF">GCK32_005532</name>
</gene>
<sequence>MGYLDKHGNVFISGHQKDMIEVDGQQIPLHEVEDALLTHSSIIDVAVITVDDEGNEQKVKAFIVHRDETLTAEDVHRFVDGQMNSIYKGLLNDVEFVYCIPRGADGQVLRHQLQQPIVHEGIREEVVAS</sequence>
<reference evidence="2 3" key="1">
    <citation type="submission" date="2019-10" db="EMBL/GenBank/DDBJ databases">
        <title>Assembly and Annotation for the nematode Trichostrongylus colubriformis.</title>
        <authorList>
            <person name="Martin J."/>
        </authorList>
    </citation>
    <scope>NUCLEOTIDE SEQUENCE [LARGE SCALE GENOMIC DNA]</scope>
    <source>
        <strain evidence="2">G859</strain>
        <tissue evidence="2">Whole worm</tissue>
    </source>
</reference>
<protein>
    <recommendedName>
        <fullName evidence="1">AMP-binding enzyme C-terminal domain-containing protein</fullName>
    </recommendedName>
</protein>
<proteinExistence type="predicted"/>
<evidence type="ECO:0000259" key="1">
    <source>
        <dbReference type="Pfam" id="PF13193"/>
    </source>
</evidence>
<accession>A0AAN8F332</accession>
<dbReference type="InterPro" id="IPR025110">
    <property type="entry name" value="AMP-bd_C"/>
</dbReference>
<feature type="domain" description="AMP-binding enzyme C-terminal" evidence="1">
    <location>
        <begin position="31"/>
        <end position="102"/>
    </location>
</feature>
<name>A0AAN8F332_TRICO</name>
<dbReference type="AlphaFoldDB" id="A0AAN8F332"/>
<organism evidence="2 3">
    <name type="scientific">Trichostrongylus colubriformis</name>
    <name type="common">Black scour worm</name>
    <dbReference type="NCBI Taxonomy" id="6319"/>
    <lineage>
        <taxon>Eukaryota</taxon>
        <taxon>Metazoa</taxon>
        <taxon>Ecdysozoa</taxon>
        <taxon>Nematoda</taxon>
        <taxon>Chromadorea</taxon>
        <taxon>Rhabditida</taxon>
        <taxon>Rhabditina</taxon>
        <taxon>Rhabditomorpha</taxon>
        <taxon>Strongyloidea</taxon>
        <taxon>Trichostrongylidae</taxon>
        <taxon>Trichostrongylus</taxon>
    </lineage>
</organism>
<dbReference type="SUPFAM" id="SSF56801">
    <property type="entry name" value="Acetyl-CoA synthetase-like"/>
    <property type="match status" value="1"/>
</dbReference>
<dbReference type="InterPro" id="IPR045851">
    <property type="entry name" value="AMP-bd_C_sf"/>
</dbReference>
<evidence type="ECO:0000313" key="2">
    <source>
        <dbReference type="EMBL" id="KAK5969515.1"/>
    </source>
</evidence>
<comment type="caution">
    <text evidence="2">The sequence shown here is derived from an EMBL/GenBank/DDBJ whole genome shotgun (WGS) entry which is preliminary data.</text>
</comment>